<keyword evidence="2 7" id="KW-0813">Transport</keyword>
<dbReference type="NCBIfam" id="TIGR01197">
    <property type="entry name" value="nramp"/>
    <property type="match status" value="1"/>
</dbReference>
<dbReference type="GO" id="GO:0015086">
    <property type="term" value="F:cadmium ion transmembrane transporter activity"/>
    <property type="evidence" value="ECO:0007669"/>
    <property type="project" value="TreeGrafter"/>
</dbReference>
<evidence type="ECO:0000256" key="6">
    <source>
        <dbReference type="ARBA" id="ARBA00023136"/>
    </source>
</evidence>
<keyword evidence="7" id="KW-1003">Cell membrane</keyword>
<feature type="transmembrane region" description="Helical" evidence="7">
    <location>
        <begin position="279"/>
        <end position="301"/>
    </location>
</feature>
<dbReference type="EMBL" id="CP000085">
    <property type="protein sequence ID" value="ABC36169.1"/>
    <property type="molecule type" value="Genomic_DNA"/>
</dbReference>
<evidence type="ECO:0000313" key="9">
    <source>
        <dbReference type="Proteomes" id="UP000001930"/>
    </source>
</evidence>
<keyword evidence="9" id="KW-1185">Reference proteome</keyword>
<dbReference type="GO" id="GO:0034755">
    <property type="term" value="P:iron ion transmembrane transport"/>
    <property type="evidence" value="ECO:0007669"/>
    <property type="project" value="TreeGrafter"/>
</dbReference>
<dbReference type="Proteomes" id="UP000001930">
    <property type="component" value="Chromosome II"/>
</dbReference>
<proteinExistence type="inferred from homology"/>
<dbReference type="KEGG" id="bte:BTH_II1425"/>
<dbReference type="GO" id="GO:0005384">
    <property type="term" value="F:manganese ion transmembrane transporter activity"/>
    <property type="evidence" value="ECO:0007669"/>
    <property type="project" value="TreeGrafter"/>
</dbReference>
<comment type="similarity">
    <text evidence="7">Belongs to the NRAMP family.</text>
</comment>
<feature type="transmembrane region" description="Helical" evidence="7">
    <location>
        <begin position="231"/>
        <end position="251"/>
    </location>
</feature>
<dbReference type="InterPro" id="IPR001046">
    <property type="entry name" value="NRAMP_fam"/>
</dbReference>
<evidence type="ECO:0000256" key="3">
    <source>
        <dbReference type="ARBA" id="ARBA00022692"/>
    </source>
</evidence>
<dbReference type="AlphaFoldDB" id="Q2T5C8"/>
<feature type="transmembrane region" description="Helical" evidence="7">
    <location>
        <begin position="395"/>
        <end position="415"/>
    </location>
</feature>
<organism evidence="8 9">
    <name type="scientific">Burkholderia thailandensis (strain ATCC 700388 / DSM 13276 / CCUG 48851 / CIP 106301 / E264)</name>
    <dbReference type="NCBI Taxonomy" id="271848"/>
    <lineage>
        <taxon>Bacteria</taxon>
        <taxon>Pseudomonadati</taxon>
        <taxon>Pseudomonadota</taxon>
        <taxon>Betaproteobacteria</taxon>
        <taxon>Burkholderiales</taxon>
        <taxon>Burkholderiaceae</taxon>
        <taxon>Burkholderia</taxon>
        <taxon>pseudomallei group</taxon>
    </lineage>
</organism>
<name>Q2T5C8_BURTA</name>
<dbReference type="Pfam" id="PF01566">
    <property type="entry name" value="Nramp"/>
    <property type="match status" value="1"/>
</dbReference>
<keyword evidence="5 7" id="KW-1133">Transmembrane helix</keyword>
<feature type="transmembrane region" description="Helical" evidence="7">
    <location>
        <begin position="153"/>
        <end position="179"/>
    </location>
</feature>
<accession>Q2T5C8</accession>
<keyword evidence="7" id="KW-0997">Cell inner membrane</keyword>
<dbReference type="GO" id="GO:0005886">
    <property type="term" value="C:plasma membrane"/>
    <property type="evidence" value="ECO:0007669"/>
    <property type="project" value="UniProtKB-SubCell"/>
</dbReference>
<feature type="transmembrane region" description="Helical" evidence="7">
    <location>
        <begin position="191"/>
        <end position="211"/>
    </location>
</feature>
<dbReference type="PRINTS" id="PR00447">
    <property type="entry name" value="NATRESASSCMP"/>
</dbReference>
<dbReference type="HAMAP" id="MF_00221">
    <property type="entry name" value="NRAMP"/>
    <property type="match status" value="1"/>
</dbReference>
<feature type="transmembrane region" description="Helical" evidence="7">
    <location>
        <begin position="368"/>
        <end position="389"/>
    </location>
</feature>
<comment type="function">
    <text evidence="7">H(+)-stimulated, divalent metal cation uptake system.</text>
</comment>
<keyword evidence="3 7" id="KW-0812">Transmembrane</keyword>
<evidence type="ECO:0000256" key="2">
    <source>
        <dbReference type="ARBA" id="ARBA00022448"/>
    </source>
</evidence>
<feature type="transmembrane region" description="Helical" evidence="7">
    <location>
        <begin position="427"/>
        <end position="448"/>
    </location>
</feature>
<dbReference type="NCBIfam" id="NF001923">
    <property type="entry name" value="PRK00701.1"/>
    <property type="match status" value="1"/>
</dbReference>
<dbReference type="HOGENOM" id="CLU_020088_2_0_4"/>
<dbReference type="GO" id="GO:0046872">
    <property type="term" value="F:metal ion binding"/>
    <property type="evidence" value="ECO:0007669"/>
    <property type="project" value="UniProtKB-UniRule"/>
</dbReference>
<feature type="transmembrane region" description="Helical" evidence="7">
    <location>
        <begin position="321"/>
        <end position="347"/>
    </location>
</feature>
<dbReference type="PANTHER" id="PTHR11706">
    <property type="entry name" value="SOLUTE CARRIER PROTEIN FAMILY 11 MEMBER"/>
    <property type="match status" value="1"/>
</dbReference>
<evidence type="ECO:0000256" key="7">
    <source>
        <dbReference type="HAMAP-Rule" id="MF_00221"/>
    </source>
</evidence>
<protein>
    <recommendedName>
        <fullName evidence="7">Divalent metal cation transporter MntH</fullName>
    </recommendedName>
</protein>
<sequence>MSNHSALERIPIMLSSTTMSQSAGDFAPAGDVTSRTIRAARDALEGRRKGVAAALPFVGPAVIASIGYMDPGNFATNIQAGAAYGYELLWVVLAANVIAMMFQAMSAKLGIVTGRNLAELCREHFPQPVVWGMWVASEIAAMATDLAEFLGGALAFGLLFHLPLIVGMGATAVLTCAILTLEKRGFRPLEAAIAALVGVIGASYLGELLIAPQDWHAAAYHLVAPQLRDGAALTLAVGIIGATIMPHTLYLHSGLTQRRTAPRDERERRLLLRFSNREVAVALGVAGFVNIAMVMMASSAFHETMPGMADIGDAYHTLIPLLGPAAGALFLVALFASGVSSSVVGTLAGQVVMQGFLRRQVPIWVRRLATIAPAFAIVALGCDVTRAMVLSQVALSLVLPLPMAALLLLSSRRAVLGDHALRMPMRVVASAAAAAIVALNGYLIWAAFH</sequence>
<keyword evidence="4 7" id="KW-0769">Symport</keyword>
<dbReference type="GO" id="GO:0015293">
    <property type="term" value="F:symporter activity"/>
    <property type="evidence" value="ECO:0007669"/>
    <property type="project" value="UniProtKB-UniRule"/>
</dbReference>
<evidence type="ECO:0000256" key="5">
    <source>
        <dbReference type="ARBA" id="ARBA00022989"/>
    </source>
</evidence>
<evidence type="ECO:0000256" key="1">
    <source>
        <dbReference type="ARBA" id="ARBA00004141"/>
    </source>
</evidence>
<evidence type="ECO:0000256" key="4">
    <source>
        <dbReference type="ARBA" id="ARBA00022847"/>
    </source>
</evidence>
<keyword evidence="6 7" id="KW-0472">Membrane</keyword>
<keyword evidence="7" id="KW-0406">Ion transport</keyword>
<comment type="subcellular location">
    <subcellularLocation>
        <location evidence="7">Cell inner membrane</location>
        <topology evidence="7">Multi-pass membrane protein</topology>
    </subcellularLocation>
    <subcellularLocation>
        <location evidence="1">Membrane</location>
        <topology evidence="1">Multi-pass membrane protein</topology>
    </subcellularLocation>
</comment>
<dbReference type="NCBIfam" id="NF037982">
    <property type="entry name" value="Nramp_1"/>
    <property type="match status" value="1"/>
</dbReference>
<reference evidence="8 9" key="1">
    <citation type="journal article" date="2005" name="BMC Genomics">
        <title>Bacterial genome adaptation to niches: divergence of the potential virulence genes in three Burkholderia species of different survival strategies.</title>
        <authorList>
            <person name="Kim H.S."/>
            <person name="Schell M.A."/>
            <person name="Yu Y."/>
            <person name="Ulrich R.L."/>
            <person name="Sarria S.H."/>
            <person name="Nierman W.C."/>
            <person name="DeShazer D."/>
        </authorList>
    </citation>
    <scope>NUCLEOTIDE SEQUENCE [LARGE SCALE GENOMIC DNA]</scope>
    <source>
        <strain evidence="9">ATCC 700388 / DSM 13276 / CCUG 48851 / CIP 106301 / E264</strain>
    </source>
</reference>
<gene>
    <name evidence="7" type="primary">mntH</name>
    <name evidence="8" type="ordered locus">BTH_II1425</name>
</gene>
<dbReference type="PANTHER" id="PTHR11706:SF33">
    <property type="entry name" value="NATURAL RESISTANCE-ASSOCIATED MACROPHAGE PROTEIN 2"/>
    <property type="match status" value="1"/>
</dbReference>
<evidence type="ECO:0000313" key="8">
    <source>
        <dbReference type="EMBL" id="ABC36169.1"/>
    </source>
</evidence>
<feature type="transmembrane region" description="Helical" evidence="7">
    <location>
        <begin position="88"/>
        <end position="107"/>
    </location>
</feature>